<dbReference type="GO" id="GO:0005886">
    <property type="term" value="C:plasma membrane"/>
    <property type="evidence" value="ECO:0007669"/>
    <property type="project" value="InterPro"/>
</dbReference>
<evidence type="ECO:0000313" key="7">
    <source>
        <dbReference type="Proteomes" id="UP000285023"/>
    </source>
</evidence>
<keyword evidence="2" id="KW-0201">Cytochrome c-type biogenesis</keyword>
<name>A0A418PZF2_9SPHN</name>
<feature type="transmembrane region" description="Helical" evidence="4">
    <location>
        <begin position="71"/>
        <end position="93"/>
    </location>
</feature>
<evidence type="ECO:0000256" key="3">
    <source>
        <dbReference type="ARBA" id="ARBA00023284"/>
    </source>
</evidence>
<dbReference type="GO" id="GO:0008961">
    <property type="term" value="F:phosphatidylglycerol-prolipoprotein diacylglyceryl transferase activity"/>
    <property type="evidence" value="ECO:0007669"/>
    <property type="project" value="InterPro"/>
</dbReference>
<keyword evidence="4" id="KW-1133">Transmembrane helix</keyword>
<evidence type="ECO:0000256" key="2">
    <source>
        <dbReference type="ARBA" id="ARBA00022748"/>
    </source>
</evidence>
<dbReference type="AlphaFoldDB" id="A0A418PZF2"/>
<dbReference type="RefSeq" id="WP_119533587.1">
    <property type="nucleotide sequence ID" value="NZ_QXTF01000003.1"/>
</dbReference>
<dbReference type="SUPFAM" id="SSF52833">
    <property type="entry name" value="Thioredoxin-like"/>
    <property type="match status" value="1"/>
</dbReference>
<protein>
    <submittedName>
        <fullName evidence="6">TlpA family protein disulfide reductase</fullName>
    </submittedName>
</protein>
<keyword evidence="7" id="KW-1185">Reference proteome</keyword>
<comment type="caution">
    <text evidence="6">The sequence shown here is derived from an EMBL/GenBank/DDBJ whole genome shotgun (WGS) entry which is preliminary data.</text>
</comment>
<sequence>MSPVLQLGPLALASDRLVAVVALWLFIMIGARPSIAKDSNAAFVAAVGGFFAARLAYVASHLDAFRQDPLAVLAVWEGGFVPLAGIGAAAILLVWRAPRHVSPKLLALLAVLGTTWFAADRLLVTSAASPFSIADTELVTLDGRPFEPKTVGRRPTVVNLWADWCPPCRREMPIFAEAASANPDVTFLFVNQGDGPDLAAQLPRETGLDLKSIILDRGARSSASYGGALPTTIFIDSTGTVRTVHQGAISRAGLTDKLKKIKEIQ</sequence>
<keyword evidence="4" id="KW-0812">Transmembrane</keyword>
<dbReference type="InterPro" id="IPR013740">
    <property type="entry name" value="Redoxin"/>
</dbReference>
<keyword evidence="3" id="KW-0676">Redox-active center</keyword>
<evidence type="ECO:0000256" key="4">
    <source>
        <dbReference type="SAM" id="Phobius"/>
    </source>
</evidence>
<gene>
    <name evidence="6" type="ORF">D3M59_10390</name>
</gene>
<accession>A0A418PZF2</accession>
<dbReference type="GO" id="GO:0017004">
    <property type="term" value="P:cytochrome complex assembly"/>
    <property type="evidence" value="ECO:0007669"/>
    <property type="project" value="UniProtKB-KW"/>
</dbReference>
<dbReference type="PROSITE" id="PS00194">
    <property type="entry name" value="THIOREDOXIN_1"/>
    <property type="match status" value="1"/>
</dbReference>
<proteinExistence type="predicted"/>
<organism evidence="6 7">
    <name type="scientific">Sphingomonas edaphi</name>
    <dbReference type="NCBI Taxonomy" id="2315689"/>
    <lineage>
        <taxon>Bacteria</taxon>
        <taxon>Pseudomonadati</taxon>
        <taxon>Pseudomonadota</taxon>
        <taxon>Alphaproteobacteria</taxon>
        <taxon>Sphingomonadales</taxon>
        <taxon>Sphingomonadaceae</taxon>
        <taxon>Sphingomonas</taxon>
    </lineage>
</organism>
<dbReference type="Proteomes" id="UP000285023">
    <property type="component" value="Unassembled WGS sequence"/>
</dbReference>
<feature type="domain" description="Thioredoxin" evidence="5">
    <location>
        <begin position="122"/>
        <end position="263"/>
    </location>
</feature>
<dbReference type="OrthoDB" id="9799347at2"/>
<evidence type="ECO:0000256" key="1">
    <source>
        <dbReference type="ARBA" id="ARBA00004196"/>
    </source>
</evidence>
<dbReference type="InterPro" id="IPR017937">
    <property type="entry name" value="Thioredoxin_CS"/>
</dbReference>
<feature type="transmembrane region" description="Helical" evidence="4">
    <location>
        <begin position="6"/>
        <end position="29"/>
    </location>
</feature>
<comment type="subcellular location">
    <subcellularLocation>
        <location evidence="1">Cell envelope</location>
    </subcellularLocation>
</comment>
<reference evidence="6 7" key="1">
    <citation type="submission" date="2018-09" db="EMBL/GenBank/DDBJ databases">
        <title>Sphingomonas sp. DAC4.</title>
        <authorList>
            <person name="Seo T."/>
        </authorList>
    </citation>
    <scope>NUCLEOTIDE SEQUENCE [LARGE SCALE GENOMIC DNA]</scope>
    <source>
        <strain evidence="6 7">DAC4</strain>
    </source>
</reference>
<dbReference type="PANTHER" id="PTHR42852">
    <property type="entry name" value="THIOL:DISULFIDE INTERCHANGE PROTEIN DSBE"/>
    <property type="match status" value="1"/>
</dbReference>
<dbReference type="PANTHER" id="PTHR42852:SF13">
    <property type="entry name" value="PROTEIN DIPZ"/>
    <property type="match status" value="1"/>
</dbReference>
<dbReference type="Gene3D" id="3.40.30.10">
    <property type="entry name" value="Glutaredoxin"/>
    <property type="match status" value="1"/>
</dbReference>
<dbReference type="InterPro" id="IPR001640">
    <property type="entry name" value="Lgt"/>
</dbReference>
<dbReference type="GO" id="GO:0015036">
    <property type="term" value="F:disulfide oxidoreductase activity"/>
    <property type="evidence" value="ECO:0007669"/>
    <property type="project" value="UniProtKB-ARBA"/>
</dbReference>
<dbReference type="EMBL" id="QXTF01000003">
    <property type="protein sequence ID" value="RIX27435.1"/>
    <property type="molecule type" value="Genomic_DNA"/>
</dbReference>
<dbReference type="PROSITE" id="PS51352">
    <property type="entry name" value="THIOREDOXIN_2"/>
    <property type="match status" value="1"/>
</dbReference>
<dbReference type="CDD" id="cd02966">
    <property type="entry name" value="TlpA_like_family"/>
    <property type="match status" value="1"/>
</dbReference>
<dbReference type="InterPro" id="IPR050553">
    <property type="entry name" value="Thioredoxin_ResA/DsbE_sf"/>
</dbReference>
<dbReference type="GO" id="GO:0030313">
    <property type="term" value="C:cell envelope"/>
    <property type="evidence" value="ECO:0007669"/>
    <property type="project" value="UniProtKB-SubCell"/>
</dbReference>
<dbReference type="InterPro" id="IPR036249">
    <property type="entry name" value="Thioredoxin-like_sf"/>
</dbReference>
<dbReference type="Pfam" id="PF01790">
    <property type="entry name" value="LGT"/>
    <property type="match status" value="1"/>
</dbReference>
<evidence type="ECO:0000259" key="5">
    <source>
        <dbReference type="PROSITE" id="PS51352"/>
    </source>
</evidence>
<evidence type="ECO:0000313" key="6">
    <source>
        <dbReference type="EMBL" id="RIX27435.1"/>
    </source>
</evidence>
<keyword evidence="4" id="KW-0472">Membrane</keyword>
<dbReference type="Pfam" id="PF08534">
    <property type="entry name" value="Redoxin"/>
    <property type="match status" value="1"/>
</dbReference>
<feature type="transmembrane region" description="Helical" evidence="4">
    <location>
        <begin position="41"/>
        <end position="59"/>
    </location>
</feature>
<dbReference type="GO" id="GO:0042158">
    <property type="term" value="P:lipoprotein biosynthetic process"/>
    <property type="evidence" value="ECO:0007669"/>
    <property type="project" value="InterPro"/>
</dbReference>
<dbReference type="InterPro" id="IPR013766">
    <property type="entry name" value="Thioredoxin_domain"/>
</dbReference>